<dbReference type="AlphaFoldDB" id="A0A561QVU6"/>
<gene>
    <name evidence="6" type="ORF">FHW37_103312</name>
</gene>
<evidence type="ECO:0000313" key="6">
    <source>
        <dbReference type="EMBL" id="TWF54446.1"/>
    </source>
</evidence>
<feature type="domain" description="HTH gntR-type" evidence="5">
    <location>
        <begin position="29"/>
        <end position="97"/>
    </location>
</feature>
<dbReference type="Pfam" id="PF07729">
    <property type="entry name" value="FCD"/>
    <property type="match status" value="1"/>
</dbReference>
<dbReference type="SMART" id="SM00345">
    <property type="entry name" value="HTH_GNTR"/>
    <property type="match status" value="1"/>
</dbReference>
<dbReference type="PANTHER" id="PTHR43537">
    <property type="entry name" value="TRANSCRIPTIONAL REGULATOR, GNTR FAMILY"/>
    <property type="match status" value="1"/>
</dbReference>
<evidence type="ECO:0000259" key="5">
    <source>
        <dbReference type="PROSITE" id="PS50949"/>
    </source>
</evidence>
<dbReference type="GO" id="GO:0003677">
    <property type="term" value="F:DNA binding"/>
    <property type="evidence" value="ECO:0007669"/>
    <property type="project" value="UniProtKB-KW"/>
</dbReference>
<accession>A0A561QVU6</accession>
<dbReference type="InterPro" id="IPR008920">
    <property type="entry name" value="TF_FadR/GntR_C"/>
</dbReference>
<dbReference type="PROSITE" id="PS50949">
    <property type="entry name" value="HTH_GNTR"/>
    <property type="match status" value="1"/>
</dbReference>
<dbReference type="RefSeq" id="WP_186458238.1">
    <property type="nucleotide sequence ID" value="NZ_VIWP01000003.1"/>
</dbReference>
<dbReference type="Gene3D" id="1.10.10.10">
    <property type="entry name" value="Winged helix-like DNA-binding domain superfamily/Winged helix DNA-binding domain"/>
    <property type="match status" value="1"/>
</dbReference>
<name>A0A561QVU6_9HYPH</name>
<dbReference type="InterPro" id="IPR036390">
    <property type="entry name" value="WH_DNA-bd_sf"/>
</dbReference>
<evidence type="ECO:0000256" key="4">
    <source>
        <dbReference type="SAM" id="MobiDB-lite"/>
    </source>
</evidence>
<organism evidence="6 7">
    <name type="scientific">Neorhizobium alkalisoli</name>
    <dbReference type="NCBI Taxonomy" id="528178"/>
    <lineage>
        <taxon>Bacteria</taxon>
        <taxon>Pseudomonadati</taxon>
        <taxon>Pseudomonadota</taxon>
        <taxon>Alphaproteobacteria</taxon>
        <taxon>Hyphomicrobiales</taxon>
        <taxon>Rhizobiaceae</taxon>
        <taxon>Rhizobium/Agrobacterium group</taxon>
        <taxon>Neorhizobium</taxon>
    </lineage>
</organism>
<protein>
    <submittedName>
        <fullName evidence="6">GntR family transcriptional regulator</fullName>
    </submittedName>
</protein>
<evidence type="ECO:0000256" key="1">
    <source>
        <dbReference type="ARBA" id="ARBA00023015"/>
    </source>
</evidence>
<evidence type="ECO:0000256" key="3">
    <source>
        <dbReference type="ARBA" id="ARBA00023163"/>
    </source>
</evidence>
<keyword evidence="2" id="KW-0238">DNA-binding</keyword>
<feature type="region of interest" description="Disordered" evidence="4">
    <location>
        <begin position="1"/>
        <end position="26"/>
    </location>
</feature>
<evidence type="ECO:0000256" key="2">
    <source>
        <dbReference type="ARBA" id="ARBA00023125"/>
    </source>
</evidence>
<dbReference type="EMBL" id="VIWP01000003">
    <property type="protein sequence ID" value="TWF54446.1"/>
    <property type="molecule type" value="Genomic_DNA"/>
</dbReference>
<keyword evidence="3" id="KW-0804">Transcription</keyword>
<proteinExistence type="predicted"/>
<sequence>MAAKKTASQTQGDKRLSLETKVEPTRGSGTLVSQLAETLRQAITGGQFPPGSRLPSEAQLTEAHGVSRTVVREAIASLRADRMVEARQGAGVFVLEPRTAVQQALLSPMNIDLAQVSSMIELLELRTAVEVEAAGIAALRRSPAQEEAIFERHHAVRDCLEAEKPTSEADFALHLAIAEATNNPRFREFLTMIGKNLIPRAALRPDDGETDQGAYIALLDTEHDAIVVAISEGDEEGAREAMRRHLRGAQMRYRTLLREVRQSVR</sequence>
<comment type="caution">
    <text evidence="6">The sequence shown here is derived from an EMBL/GenBank/DDBJ whole genome shotgun (WGS) entry which is preliminary data.</text>
</comment>
<dbReference type="SUPFAM" id="SSF48008">
    <property type="entry name" value="GntR ligand-binding domain-like"/>
    <property type="match status" value="1"/>
</dbReference>
<dbReference type="GO" id="GO:0003700">
    <property type="term" value="F:DNA-binding transcription factor activity"/>
    <property type="evidence" value="ECO:0007669"/>
    <property type="project" value="InterPro"/>
</dbReference>
<reference evidence="6 7" key="1">
    <citation type="submission" date="2019-06" db="EMBL/GenBank/DDBJ databases">
        <title>Sorghum-associated microbial communities from plants grown in Nebraska, USA.</title>
        <authorList>
            <person name="Schachtman D."/>
        </authorList>
    </citation>
    <scope>NUCLEOTIDE SEQUENCE [LARGE SCALE GENOMIC DNA]</scope>
    <source>
        <strain evidence="6 7">1225</strain>
    </source>
</reference>
<dbReference type="CDD" id="cd07377">
    <property type="entry name" value="WHTH_GntR"/>
    <property type="match status" value="1"/>
</dbReference>
<feature type="compositionally biased region" description="Basic and acidic residues" evidence="4">
    <location>
        <begin position="12"/>
        <end position="24"/>
    </location>
</feature>
<feature type="compositionally biased region" description="Polar residues" evidence="4">
    <location>
        <begin position="1"/>
        <end position="11"/>
    </location>
</feature>
<keyword evidence="7" id="KW-1185">Reference proteome</keyword>
<evidence type="ECO:0000313" key="7">
    <source>
        <dbReference type="Proteomes" id="UP000320653"/>
    </source>
</evidence>
<dbReference type="SMART" id="SM00895">
    <property type="entry name" value="FCD"/>
    <property type="match status" value="1"/>
</dbReference>
<dbReference type="Pfam" id="PF00392">
    <property type="entry name" value="GntR"/>
    <property type="match status" value="1"/>
</dbReference>
<dbReference type="InterPro" id="IPR011711">
    <property type="entry name" value="GntR_C"/>
</dbReference>
<dbReference type="PANTHER" id="PTHR43537:SF44">
    <property type="entry name" value="GNTR FAMILY REGULATORY PROTEIN"/>
    <property type="match status" value="1"/>
</dbReference>
<dbReference type="InterPro" id="IPR000524">
    <property type="entry name" value="Tscrpt_reg_HTH_GntR"/>
</dbReference>
<dbReference type="Gene3D" id="1.20.120.530">
    <property type="entry name" value="GntR ligand-binding domain-like"/>
    <property type="match status" value="1"/>
</dbReference>
<dbReference type="SUPFAM" id="SSF46785">
    <property type="entry name" value="Winged helix' DNA-binding domain"/>
    <property type="match status" value="1"/>
</dbReference>
<keyword evidence="1" id="KW-0805">Transcription regulation</keyword>
<dbReference type="Proteomes" id="UP000320653">
    <property type="component" value="Unassembled WGS sequence"/>
</dbReference>
<dbReference type="InterPro" id="IPR036388">
    <property type="entry name" value="WH-like_DNA-bd_sf"/>
</dbReference>
<dbReference type="PRINTS" id="PR00035">
    <property type="entry name" value="HTHGNTR"/>
</dbReference>